<accession>A0A061FG21</accession>
<dbReference type="HOGENOM" id="CLU_761670_0_0_1"/>
<proteinExistence type="predicted"/>
<dbReference type="Proteomes" id="UP000026915">
    <property type="component" value="Chromosome 7"/>
</dbReference>
<protein>
    <submittedName>
        <fullName evidence="2">Uncharacterized protein</fullName>
    </submittedName>
</protein>
<dbReference type="AlphaFoldDB" id="A0A061FG21"/>
<feature type="region of interest" description="Disordered" evidence="1">
    <location>
        <begin position="235"/>
        <end position="364"/>
    </location>
</feature>
<organism evidence="2 3">
    <name type="scientific">Theobroma cacao</name>
    <name type="common">Cacao</name>
    <name type="synonym">Cocoa</name>
    <dbReference type="NCBI Taxonomy" id="3641"/>
    <lineage>
        <taxon>Eukaryota</taxon>
        <taxon>Viridiplantae</taxon>
        <taxon>Streptophyta</taxon>
        <taxon>Embryophyta</taxon>
        <taxon>Tracheophyta</taxon>
        <taxon>Spermatophyta</taxon>
        <taxon>Magnoliopsida</taxon>
        <taxon>eudicotyledons</taxon>
        <taxon>Gunneridae</taxon>
        <taxon>Pentapetalae</taxon>
        <taxon>rosids</taxon>
        <taxon>malvids</taxon>
        <taxon>Malvales</taxon>
        <taxon>Malvaceae</taxon>
        <taxon>Byttnerioideae</taxon>
        <taxon>Theobroma</taxon>
    </lineage>
</organism>
<reference evidence="2 3" key="1">
    <citation type="journal article" date="2013" name="Genome Biol.">
        <title>The genome sequence of the most widely cultivated cacao type and its use to identify candidate genes regulating pod color.</title>
        <authorList>
            <person name="Motamayor J.C."/>
            <person name="Mockaitis K."/>
            <person name="Schmutz J."/>
            <person name="Haiminen N."/>
            <person name="Iii D.L."/>
            <person name="Cornejo O."/>
            <person name="Findley S.D."/>
            <person name="Zheng P."/>
            <person name="Utro F."/>
            <person name="Royaert S."/>
            <person name="Saski C."/>
            <person name="Jenkins J."/>
            <person name="Podicheti R."/>
            <person name="Zhao M."/>
            <person name="Scheffler B.E."/>
            <person name="Stack J.C."/>
            <person name="Feltus F.A."/>
            <person name="Mustiga G.M."/>
            <person name="Amores F."/>
            <person name="Phillips W."/>
            <person name="Marelli J.P."/>
            <person name="May G.D."/>
            <person name="Shapiro H."/>
            <person name="Ma J."/>
            <person name="Bustamante C.D."/>
            <person name="Schnell R.J."/>
            <person name="Main D."/>
            <person name="Gilbert D."/>
            <person name="Parida L."/>
            <person name="Kuhn D.N."/>
        </authorList>
    </citation>
    <scope>NUCLEOTIDE SEQUENCE [LARGE SCALE GENOMIC DNA]</scope>
    <source>
        <strain evidence="3">cv. Matina 1-6</strain>
    </source>
</reference>
<sequence>MASRDPRVDNGEKAASEEEEMPLREKLEIFQQEMHALIDKLMARTFELEADILSNNKILGEIYEIALRDLLLGIGRLGYTRGLPNVKLMITYDGHWVDDTYKGGETRVRGVRSDLSFLGPMKLVEEVVGVNSHNNEIELYASLSHAVGVSRAVIRDDEDVASILRDERVIVVFVMNGFVHLCQMESPVLWLLWMLALPGLFLHHNPCGYLGPFNNCTITSTLTISFMPSKSSATEIKDLNGKRAAPPDRRQGGSRRQEESIDMGLLTDRQPRKVRRREKQENRCQRGLRRQEVSVGVGPPTDRRARKPDRRSTVSNTGKGVAAPDRRQRGSRRQEESVDVGPSTDRRPRGVRRSEGEKSSGGRV</sequence>
<evidence type="ECO:0000256" key="1">
    <source>
        <dbReference type="SAM" id="MobiDB-lite"/>
    </source>
</evidence>
<dbReference type="EMBL" id="CM001885">
    <property type="protein sequence ID" value="EOY13424.1"/>
    <property type="molecule type" value="Genomic_DNA"/>
</dbReference>
<dbReference type="InParanoid" id="A0A061FG21"/>
<feature type="compositionally biased region" description="Basic and acidic residues" evidence="1">
    <location>
        <begin position="324"/>
        <end position="336"/>
    </location>
</feature>
<feature type="region of interest" description="Disordered" evidence="1">
    <location>
        <begin position="1"/>
        <end position="22"/>
    </location>
</feature>
<keyword evidence="3" id="KW-1185">Reference proteome</keyword>
<feature type="compositionally biased region" description="Basic and acidic residues" evidence="1">
    <location>
        <begin position="344"/>
        <end position="364"/>
    </location>
</feature>
<evidence type="ECO:0000313" key="2">
    <source>
        <dbReference type="EMBL" id="EOY13424.1"/>
    </source>
</evidence>
<feature type="compositionally biased region" description="Basic and acidic residues" evidence="1">
    <location>
        <begin position="278"/>
        <end position="292"/>
    </location>
</feature>
<gene>
    <name evidence="2" type="ORF">TCM_031998</name>
</gene>
<evidence type="ECO:0000313" key="3">
    <source>
        <dbReference type="Proteomes" id="UP000026915"/>
    </source>
</evidence>
<name>A0A061FG21_THECC</name>
<feature type="compositionally biased region" description="Basic and acidic residues" evidence="1">
    <location>
        <begin position="235"/>
        <end position="259"/>
    </location>
</feature>
<dbReference type="Gramene" id="EOY13424">
    <property type="protein sequence ID" value="EOY13424"/>
    <property type="gene ID" value="TCM_031998"/>
</dbReference>